<dbReference type="FunFam" id="3.90.650.10:FF:000009">
    <property type="entry name" value="Phosphoribosylformylglycinamidine synthase subunit PurL"/>
    <property type="match status" value="1"/>
</dbReference>
<dbReference type="EMBL" id="CP142436">
    <property type="protein sequence ID" value="XBC52140.1"/>
    <property type="molecule type" value="Genomic_DNA"/>
</dbReference>
<gene>
    <name evidence="11 16" type="primary">purL</name>
    <name evidence="16" type="ORF">VUQ07_03450</name>
    <name evidence="15" type="ORF">VUQ09_01180</name>
</gene>
<dbReference type="HAMAP" id="MF_00420">
    <property type="entry name" value="PurL_2"/>
    <property type="match status" value="1"/>
</dbReference>
<dbReference type="InterPro" id="IPR016188">
    <property type="entry name" value="PurM-like_N"/>
</dbReference>
<evidence type="ECO:0000256" key="10">
    <source>
        <dbReference type="ARBA" id="ARBA00064392"/>
    </source>
</evidence>
<feature type="active site" evidence="11">
    <location>
        <position position="53"/>
    </location>
</feature>
<evidence type="ECO:0000313" key="16">
    <source>
        <dbReference type="EMBL" id="XBC52140.1"/>
    </source>
</evidence>
<comment type="pathway">
    <text evidence="11">Purine metabolism; IMP biosynthesis via de novo pathway; 5-amino-1-(5-phospho-D-ribosyl)imidazole from N(2)-formyl-N(1)-(5-phospho-D-ribosyl)glycinamide: step 1/2.</text>
</comment>
<feature type="active site" description="Proton acceptor" evidence="11">
    <location>
        <position position="99"/>
    </location>
</feature>
<accession>A0AB74U9G1</accession>
<feature type="domain" description="PurM-like C-terminal" evidence="13">
    <location>
        <begin position="206"/>
        <end position="360"/>
    </location>
</feature>
<feature type="binding site" evidence="11">
    <location>
        <position position="97"/>
    </location>
    <ligand>
        <name>Mg(2+)</name>
        <dbReference type="ChEBI" id="CHEBI:18420"/>
        <label>1</label>
    </ligand>
</feature>
<dbReference type="GO" id="GO:0006189">
    <property type="term" value="P:'de novo' IMP biosynthetic process"/>
    <property type="evidence" value="ECO:0007669"/>
    <property type="project" value="UniProtKB-UniRule"/>
</dbReference>
<keyword evidence="3 11" id="KW-0479">Metal-binding</keyword>
<organism evidence="16">
    <name type="scientific">Dolosigranulum savutiense</name>
    <dbReference type="NCBI Taxonomy" id="3110288"/>
    <lineage>
        <taxon>Bacteria</taxon>
        <taxon>Bacillati</taxon>
        <taxon>Bacillota</taxon>
        <taxon>Bacilli</taxon>
        <taxon>Lactobacillales</taxon>
        <taxon>Carnobacteriaceae</taxon>
        <taxon>Dolosigranulum</taxon>
    </lineage>
</organism>
<dbReference type="GO" id="GO:0005524">
    <property type="term" value="F:ATP binding"/>
    <property type="evidence" value="ECO:0007669"/>
    <property type="project" value="UniProtKB-UniRule"/>
</dbReference>
<dbReference type="PIRSF" id="PIRSF001587">
    <property type="entry name" value="FGAM_synthase_II"/>
    <property type="match status" value="1"/>
</dbReference>
<dbReference type="SUPFAM" id="SSF56042">
    <property type="entry name" value="PurM C-terminal domain-like"/>
    <property type="match status" value="2"/>
</dbReference>
<feature type="domain" description="PurM-like N-terminal" evidence="12">
    <location>
        <begin position="78"/>
        <end position="193"/>
    </location>
</feature>
<keyword evidence="5 11" id="KW-0658">Purine biosynthesis</keyword>
<dbReference type="FunFam" id="3.30.1330.10:FF:000004">
    <property type="entry name" value="Phosphoribosylformylglycinamidine synthase subunit PurL"/>
    <property type="match status" value="1"/>
</dbReference>
<comment type="caution">
    <text evidence="11">Lacks conserved residue(s) required for the propagation of feature annotation.</text>
</comment>
<feature type="binding site" evidence="11">
    <location>
        <begin position="98"/>
        <end position="101"/>
    </location>
    <ligand>
        <name>substrate</name>
    </ligand>
</feature>
<dbReference type="InterPro" id="IPR036921">
    <property type="entry name" value="PurM-like_N_sf"/>
</dbReference>
<comment type="catalytic activity">
    <reaction evidence="8 11">
        <text>N(2)-formyl-N(1)-(5-phospho-beta-D-ribosyl)glycinamide + L-glutamine + ATP + H2O = 2-formamido-N(1)-(5-O-phospho-beta-D-ribosyl)acetamidine + L-glutamate + ADP + phosphate + H(+)</text>
        <dbReference type="Rhea" id="RHEA:17129"/>
        <dbReference type="ChEBI" id="CHEBI:15377"/>
        <dbReference type="ChEBI" id="CHEBI:15378"/>
        <dbReference type="ChEBI" id="CHEBI:29985"/>
        <dbReference type="ChEBI" id="CHEBI:30616"/>
        <dbReference type="ChEBI" id="CHEBI:43474"/>
        <dbReference type="ChEBI" id="CHEBI:58359"/>
        <dbReference type="ChEBI" id="CHEBI:147286"/>
        <dbReference type="ChEBI" id="CHEBI:147287"/>
        <dbReference type="ChEBI" id="CHEBI:456216"/>
        <dbReference type="EC" id="6.3.5.3"/>
    </reaction>
</comment>
<proteinExistence type="inferred from homology"/>
<dbReference type="RefSeq" id="WP_347298066.1">
    <property type="nucleotide sequence ID" value="NZ_CP142434.1"/>
</dbReference>
<evidence type="ECO:0000259" key="12">
    <source>
        <dbReference type="Pfam" id="PF00586"/>
    </source>
</evidence>
<keyword evidence="2 11" id="KW-0436">Ligase</keyword>
<evidence type="ECO:0000256" key="6">
    <source>
        <dbReference type="ARBA" id="ARBA00022840"/>
    </source>
</evidence>
<dbReference type="Pfam" id="PF02769">
    <property type="entry name" value="AIRS_C"/>
    <property type="match status" value="2"/>
</dbReference>
<comment type="subcellular location">
    <subcellularLocation>
        <location evidence="11">Cytoplasm</location>
    </subcellularLocation>
</comment>
<evidence type="ECO:0000256" key="11">
    <source>
        <dbReference type="HAMAP-Rule" id="MF_00420"/>
    </source>
</evidence>
<dbReference type="GO" id="GO:0000287">
    <property type="term" value="F:magnesium ion binding"/>
    <property type="evidence" value="ECO:0007669"/>
    <property type="project" value="UniProtKB-UniRule"/>
</dbReference>
<feature type="binding site" evidence="11">
    <location>
        <position position="95"/>
    </location>
    <ligand>
        <name>ATP</name>
        <dbReference type="ChEBI" id="CHEBI:30616"/>
    </ligand>
</feature>
<dbReference type="NCBIfam" id="NF002290">
    <property type="entry name" value="PRK01213.1"/>
    <property type="match status" value="1"/>
</dbReference>
<feature type="domain" description="PurM-like C-terminal" evidence="13">
    <location>
        <begin position="576"/>
        <end position="714"/>
    </location>
</feature>
<feature type="binding site" evidence="11">
    <location>
        <position position="538"/>
    </location>
    <ligand>
        <name>ATP</name>
        <dbReference type="ChEBI" id="CHEBI:30616"/>
    </ligand>
</feature>
<feature type="binding site" evidence="11">
    <location>
        <position position="541"/>
    </location>
    <ligand>
        <name>substrate</name>
    </ligand>
</feature>
<evidence type="ECO:0000256" key="4">
    <source>
        <dbReference type="ARBA" id="ARBA00022741"/>
    </source>
</evidence>
<dbReference type="Gene3D" id="3.30.1330.10">
    <property type="entry name" value="PurM-like, N-terminal domain"/>
    <property type="match status" value="2"/>
</dbReference>
<feature type="domain" description="PurM-like N-terminal" evidence="12">
    <location>
        <begin position="444"/>
        <end position="562"/>
    </location>
</feature>
<dbReference type="InterPro" id="IPR036676">
    <property type="entry name" value="PurM-like_C_sf"/>
</dbReference>
<keyword evidence="1 11" id="KW-0963">Cytoplasm</keyword>
<evidence type="ECO:0000256" key="2">
    <source>
        <dbReference type="ARBA" id="ARBA00022598"/>
    </source>
</evidence>
<evidence type="ECO:0000256" key="3">
    <source>
        <dbReference type="ARBA" id="ARBA00022723"/>
    </source>
</evidence>
<feature type="domain" description="Phosphoribosylformylglycinamidine synthase linker" evidence="14">
    <location>
        <begin position="12"/>
        <end position="57"/>
    </location>
</feature>
<comment type="similarity">
    <text evidence="11">Belongs to the FGAMS family.</text>
</comment>
<dbReference type="Pfam" id="PF18072">
    <property type="entry name" value="FGAR-AT_linker"/>
    <property type="match status" value="1"/>
</dbReference>
<dbReference type="CDD" id="cd02203">
    <property type="entry name" value="PurL_repeat1"/>
    <property type="match status" value="1"/>
</dbReference>
<evidence type="ECO:0000256" key="1">
    <source>
        <dbReference type="ARBA" id="ARBA00022490"/>
    </source>
</evidence>
<dbReference type="Gene3D" id="3.90.650.10">
    <property type="entry name" value="PurM-like C-terminal domain"/>
    <property type="match status" value="2"/>
</dbReference>
<dbReference type="PANTHER" id="PTHR43555:SF1">
    <property type="entry name" value="PHOSPHORIBOSYLFORMYLGLYCINAMIDINE SYNTHASE SUBUNIT PURL"/>
    <property type="match status" value="1"/>
</dbReference>
<keyword evidence="6 11" id="KW-0067">ATP-binding</keyword>
<evidence type="ECO:0000256" key="9">
    <source>
        <dbReference type="ARBA" id="ARBA00059671"/>
    </source>
</evidence>
<evidence type="ECO:0000256" key="8">
    <source>
        <dbReference type="ARBA" id="ARBA00052585"/>
    </source>
</evidence>
<evidence type="ECO:0000256" key="5">
    <source>
        <dbReference type="ARBA" id="ARBA00022755"/>
    </source>
</evidence>
<feature type="binding site" evidence="11">
    <location>
        <position position="244"/>
    </location>
    <ligand>
        <name>substrate</name>
    </ligand>
</feature>
<feature type="binding site" evidence="11">
    <location>
        <position position="274"/>
    </location>
    <ligand>
        <name>Mg(2+)</name>
        <dbReference type="ChEBI" id="CHEBI:18420"/>
        <label>2</label>
    </ligand>
</feature>
<dbReference type="AlphaFoldDB" id="A0AB74U9G1"/>
<feature type="binding site" evidence="11">
    <location>
        <position position="56"/>
    </location>
    <ligand>
        <name>ATP</name>
        <dbReference type="ChEBI" id="CHEBI:30616"/>
    </ligand>
</feature>
<keyword evidence="4 11" id="KW-0547">Nucleotide-binding</keyword>
<evidence type="ECO:0000259" key="13">
    <source>
        <dbReference type="Pfam" id="PF02769"/>
    </source>
</evidence>
<evidence type="ECO:0000259" key="14">
    <source>
        <dbReference type="Pfam" id="PF18072"/>
    </source>
</evidence>
<dbReference type="GO" id="GO:0005737">
    <property type="term" value="C:cytoplasm"/>
    <property type="evidence" value="ECO:0007669"/>
    <property type="project" value="UniProtKB-SubCell"/>
</dbReference>
<dbReference type="SUPFAM" id="SSF55326">
    <property type="entry name" value="PurM N-terminal domain-like"/>
    <property type="match status" value="2"/>
</dbReference>
<dbReference type="Pfam" id="PF00586">
    <property type="entry name" value="AIRS"/>
    <property type="match status" value="2"/>
</dbReference>
<sequence length="743" mass="81286">MTLQALTPEEVREQKVYIEWGLTEDEYDRIQSLLGRLPNYTECGVYSVMWSEHCSYKNSKPVLKEFYTEGEHVLQGPGEGAGVVDIGDEQAVVFKMESHNHPSYVEPYEGAATGVGGIIRDIFSMGARPIASLNSLRFGELNTPRTRFTLEGVVAGIGGYGNCIGIPTVAGETKFDPCYSGNPLVNAMTVGLIDHKHIQQGRASGIGNSIMYVGAKTGRDGIHGATFASEEFSDASESQRSAVQVGDPFMEKLLMEACLDLIHHHSDLLVGIQDMGAAGLVSSSSEMASKSGTGLILNLDDVPQREVAMTPYEILLSESQERMLICVEEGRDQEVVELFRQYDLDAVTIGSVTDDSRYRVYQADELVCDIPVDSLAEDAPVYQNEQMRPERMDRFAEEAPFVPVITDIEKTLLELLNTADLADKAPIYETYDSMVRTCTVVGPGSDAAVVRIRGTKKALAMTVDCNSRYIYLDPYQGGQIAVAEAARNIVASGAKPLAITDCLNFGNPEKSEIFYEIAQSARGISEACELFQTPVISGNVSLYNESNGQAIYPTPTIGMVGLLEDIDHLLLQRVQQSGDTIYLIGETRDDYAGSLIQKIQQGTISGVINFDLEVEHEHQQFIFQANQNGLLQSAHDLSEGGLLPGLLQVVFKTDFGLTVDLSNYSGAQLFSETQSRYVISVTSDQQAAFEALAQERGVFVQQLGTVTDEPTIHVTTAERTHILKKANFESLWQNALPTLLNPS</sequence>
<comment type="subunit">
    <text evidence="10 11">Monomer. Part of the FGAM synthase complex composed of 1 PurL, 1 PurQ and 2 PurS subunits.</text>
</comment>
<comment type="function">
    <text evidence="9 11">Part of the phosphoribosylformylglycinamidine synthase complex involved in the purines biosynthetic pathway. Catalyzes the ATP-dependent conversion of formylglycinamide ribonucleotide (FGAR) and glutamine to yield formylglycinamidine ribonucleotide (FGAM) and glutamate. The FGAM synthase complex is composed of three subunits. PurQ produces an ammonia molecule by converting glutamine to glutamate. PurL transfers the ammonia molecule to FGAR to form FGAM in an ATP-dependent manner. PurS interacts with PurQ and PurL and is thought to assist in the transfer of the ammonia molecule from PurQ to PurL.</text>
</comment>
<evidence type="ECO:0000256" key="7">
    <source>
        <dbReference type="ARBA" id="ARBA00022842"/>
    </source>
</evidence>
<dbReference type="EMBL" id="CP142434">
    <property type="protein sequence ID" value="XBC48038.1"/>
    <property type="molecule type" value="Genomic_DNA"/>
</dbReference>
<dbReference type="CDD" id="cd02204">
    <property type="entry name" value="PurL_repeat2"/>
    <property type="match status" value="1"/>
</dbReference>
<dbReference type="NCBIfam" id="TIGR01736">
    <property type="entry name" value="FGAM_synth_II"/>
    <property type="match status" value="1"/>
</dbReference>
<dbReference type="EC" id="6.3.5.3" evidence="11"/>
<feature type="binding site" evidence="11">
    <location>
        <position position="539"/>
    </location>
    <ligand>
        <name>Mg(2+)</name>
        <dbReference type="ChEBI" id="CHEBI:18420"/>
        <label>1</label>
    </ligand>
</feature>
<dbReference type="InterPro" id="IPR010074">
    <property type="entry name" value="PRibForGlyAmidine_synth_PurL"/>
</dbReference>
<evidence type="ECO:0000313" key="15">
    <source>
        <dbReference type="EMBL" id="XBC48038.1"/>
    </source>
</evidence>
<reference evidence="16" key="1">
    <citation type="submission" date="2023-12" db="EMBL/GenBank/DDBJ databases">
        <title>Dolosigranulum savutii sp. nov. isolated from human upper respiratory samples collected in Botswana.</title>
        <authorList>
            <person name="Kelly M.S."/>
        </authorList>
    </citation>
    <scope>NUCLEOTIDE SEQUENCE</scope>
    <source>
        <strain evidence="16">MSK211</strain>
        <strain evidence="15">MSK312</strain>
    </source>
</reference>
<feature type="binding site" evidence="11">
    <location>
        <position position="501"/>
    </location>
    <ligand>
        <name>ATP</name>
        <dbReference type="ChEBI" id="CHEBI:30616"/>
    </ligand>
</feature>
<dbReference type="InterPro" id="IPR041609">
    <property type="entry name" value="PurL_linker"/>
</dbReference>
<feature type="binding site" evidence="11">
    <location>
        <position position="121"/>
    </location>
    <ligand>
        <name>Mg(2+)</name>
        <dbReference type="ChEBI" id="CHEBI:18420"/>
        <label>2</label>
    </ligand>
</feature>
<dbReference type="InterPro" id="IPR010918">
    <property type="entry name" value="PurM-like_C_dom"/>
</dbReference>
<name>A0AB74U9G1_9LACT</name>
<feature type="binding site" evidence="11">
    <location>
        <begin position="318"/>
        <end position="320"/>
    </location>
    <ligand>
        <name>substrate</name>
    </ligand>
</feature>
<dbReference type="PANTHER" id="PTHR43555">
    <property type="entry name" value="PHOSPHORIBOSYLFORMYLGLYCINAMIDINE SYNTHASE SUBUNIT PURL"/>
    <property type="match status" value="1"/>
</dbReference>
<keyword evidence="7 11" id="KW-0460">Magnesium</keyword>
<dbReference type="GO" id="GO:0004642">
    <property type="term" value="F:phosphoribosylformylglycinamidine synthase activity"/>
    <property type="evidence" value="ECO:0007669"/>
    <property type="project" value="UniProtKB-UniRule"/>
</dbReference>
<feature type="binding site" evidence="11">
    <location>
        <position position="120"/>
    </location>
    <ligand>
        <name>substrate</name>
    </ligand>
</feature>
<protein>
    <recommendedName>
        <fullName evidence="11">Phosphoribosylformylglycinamidine synthase subunit PurL</fullName>
        <shortName evidence="11">FGAM synthase</shortName>
        <ecNumber evidence="11">6.3.5.3</ecNumber>
    </recommendedName>
    <alternativeName>
        <fullName evidence="11">Formylglycinamide ribonucleotide amidotransferase subunit II</fullName>
        <shortName evidence="11">FGAR amidotransferase II</shortName>
        <shortName evidence="11">FGAR-AT II</shortName>
    </alternativeName>
    <alternativeName>
        <fullName evidence="11">Glutamine amidotransferase PurL</fullName>
    </alternativeName>
    <alternativeName>
        <fullName evidence="11">Phosphoribosylformylglycinamidine synthase subunit II</fullName>
    </alternativeName>
</protein>